<feature type="domain" description="O-acyltransferase WSD1 C-terminal" evidence="13">
    <location>
        <begin position="315"/>
        <end position="448"/>
    </location>
</feature>
<keyword evidence="8" id="KW-0443">Lipid metabolism</keyword>
<dbReference type="GO" id="GO:0051701">
    <property type="term" value="P:biological process involved in interaction with host"/>
    <property type="evidence" value="ECO:0007669"/>
    <property type="project" value="TreeGrafter"/>
</dbReference>
<dbReference type="GO" id="GO:0004144">
    <property type="term" value="F:diacylglycerol O-acyltransferase activity"/>
    <property type="evidence" value="ECO:0007669"/>
    <property type="project" value="UniProtKB-EC"/>
</dbReference>
<dbReference type="GO" id="GO:0071731">
    <property type="term" value="P:response to nitric oxide"/>
    <property type="evidence" value="ECO:0007669"/>
    <property type="project" value="TreeGrafter"/>
</dbReference>
<evidence type="ECO:0000256" key="8">
    <source>
        <dbReference type="ARBA" id="ARBA00023098"/>
    </source>
</evidence>
<comment type="catalytic activity">
    <reaction evidence="10">
        <text>an acyl-CoA + a 1,2-diacyl-sn-glycerol = a triacyl-sn-glycerol + CoA</text>
        <dbReference type="Rhea" id="RHEA:10868"/>
        <dbReference type="ChEBI" id="CHEBI:17815"/>
        <dbReference type="ChEBI" id="CHEBI:57287"/>
        <dbReference type="ChEBI" id="CHEBI:58342"/>
        <dbReference type="ChEBI" id="CHEBI:64615"/>
        <dbReference type="EC" id="2.3.1.20"/>
    </reaction>
</comment>
<evidence type="ECO:0000256" key="7">
    <source>
        <dbReference type="ARBA" id="ARBA00022798"/>
    </source>
</evidence>
<evidence type="ECO:0000256" key="11">
    <source>
        <dbReference type="SAM" id="MobiDB-lite"/>
    </source>
</evidence>
<dbReference type="Pfam" id="PF06974">
    <property type="entry name" value="WS_DGAT_C"/>
    <property type="match status" value="1"/>
</dbReference>
<dbReference type="UniPathway" id="UPA00282"/>
<evidence type="ECO:0000313" key="14">
    <source>
        <dbReference type="EMBL" id="SUE16109.1"/>
    </source>
</evidence>
<dbReference type="GO" id="GO:0006071">
    <property type="term" value="P:glycerol metabolic process"/>
    <property type="evidence" value="ECO:0007669"/>
    <property type="project" value="UniProtKB-KW"/>
</dbReference>
<dbReference type="EMBL" id="UGVI01000001">
    <property type="protein sequence ID" value="SUE16109.1"/>
    <property type="molecule type" value="Genomic_DNA"/>
</dbReference>
<accession>A0A379M1C4</accession>
<evidence type="ECO:0000256" key="3">
    <source>
        <dbReference type="ARBA" id="ARBA00009587"/>
    </source>
</evidence>
<evidence type="ECO:0000256" key="9">
    <source>
        <dbReference type="ARBA" id="ARBA00023315"/>
    </source>
</evidence>
<dbReference type="InterPro" id="IPR009721">
    <property type="entry name" value="O-acyltransferase_WSD1_C"/>
</dbReference>
<dbReference type="AlphaFoldDB" id="A0A379M1C4"/>
<evidence type="ECO:0000256" key="2">
    <source>
        <dbReference type="ARBA" id="ARBA00005189"/>
    </source>
</evidence>
<dbReference type="GO" id="GO:0019432">
    <property type="term" value="P:triglyceride biosynthetic process"/>
    <property type="evidence" value="ECO:0007669"/>
    <property type="project" value="UniProtKB-UniPathway"/>
</dbReference>
<protein>
    <recommendedName>
        <fullName evidence="4">diacylglycerol O-acyltransferase</fullName>
        <ecNumber evidence="4">2.3.1.20</ecNumber>
    </recommendedName>
</protein>
<sequence>MSADDRRMSQTDLMSWRMESDPVLRSTIVAVALLDRSPDHERFVRMMERGTRAVPSFRRKLADSPFGRTPPRWVDDPDFDLSWHLRRIALPHAGGLDAVLPLVRAATMSAFDKDRPLWEATIVDGLDDGRAAIVLKVHHALTDGIGGIQIANEMVDFERDGTDRGPLPETPPSPASASDLADSVGWYLSTAGEAVGRGAPWLVRSGLRSLANPVAALRTVVDTAGSTARFVRPVFTTRSPVMIDRSTVREVAALDLPLDALRRVARAADSSLNDAFLVGILLGLKNYHARHGTQAGELMTTLPISLRQEGDAIGGNRITLARFALPLDIAEPVALMQRVDRIVRSWRDEPAVPLSSAIAGALNVLPAGVLGGILKHIDFLASNVPGSPVPLYMAGAEVLRYYPFAPTLGSAVNITLMSHTTHCCIGINADSAAVPDLPVLVESMVEGFGDVLAVGGDGTRIETVLSAATPSHRQPKVDGFHAST</sequence>
<dbReference type="EC" id="2.3.1.20" evidence="4"/>
<name>A0A379M1C4_9NOCA</name>
<comment type="pathway">
    <text evidence="1">Glycerolipid metabolism; triacylglycerol biosynthesis.</text>
</comment>
<feature type="region of interest" description="Disordered" evidence="11">
    <location>
        <begin position="159"/>
        <end position="178"/>
    </location>
</feature>
<organism evidence="14 15">
    <name type="scientific">Rhodococcus gordoniae</name>
    <dbReference type="NCBI Taxonomy" id="223392"/>
    <lineage>
        <taxon>Bacteria</taxon>
        <taxon>Bacillati</taxon>
        <taxon>Actinomycetota</taxon>
        <taxon>Actinomycetes</taxon>
        <taxon>Mycobacteriales</taxon>
        <taxon>Nocardiaceae</taxon>
        <taxon>Rhodococcus</taxon>
    </lineage>
</organism>
<keyword evidence="6 14" id="KW-0808">Transferase</keyword>
<dbReference type="GO" id="GO:0005886">
    <property type="term" value="C:plasma membrane"/>
    <property type="evidence" value="ECO:0007669"/>
    <property type="project" value="TreeGrafter"/>
</dbReference>
<evidence type="ECO:0000313" key="15">
    <source>
        <dbReference type="Proteomes" id="UP000254569"/>
    </source>
</evidence>
<dbReference type="PANTHER" id="PTHR31650">
    <property type="entry name" value="O-ACYLTRANSFERASE (WSD1-LIKE) FAMILY PROTEIN"/>
    <property type="match status" value="1"/>
</dbReference>
<keyword evidence="7" id="KW-0319">Glycerol metabolism</keyword>
<dbReference type="InterPro" id="IPR023213">
    <property type="entry name" value="CAT-like_dom_sf"/>
</dbReference>
<proteinExistence type="inferred from homology"/>
<dbReference type="GO" id="GO:0001666">
    <property type="term" value="P:response to hypoxia"/>
    <property type="evidence" value="ECO:0007669"/>
    <property type="project" value="TreeGrafter"/>
</dbReference>
<evidence type="ECO:0000256" key="4">
    <source>
        <dbReference type="ARBA" id="ARBA00013244"/>
    </source>
</evidence>
<keyword evidence="9 14" id="KW-0012">Acyltransferase</keyword>
<evidence type="ECO:0000256" key="10">
    <source>
        <dbReference type="ARBA" id="ARBA00048109"/>
    </source>
</evidence>
<dbReference type="SUPFAM" id="SSF52777">
    <property type="entry name" value="CoA-dependent acyltransferases"/>
    <property type="match status" value="1"/>
</dbReference>
<comment type="similarity">
    <text evidence="3">Belongs to the long-chain O-acyltransferase family.</text>
</comment>
<dbReference type="Gene3D" id="3.30.559.10">
    <property type="entry name" value="Chloramphenicol acetyltransferase-like domain"/>
    <property type="match status" value="1"/>
</dbReference>
<keyword evidence="5" id="KW-0444">Lipid biosynthesis</keyword>
<dbReference type="Proteomes" id="UP000254569">
    <property type="component" value="Unassembled WGS sequence"/>
</dbReference>
<reference evidence="14 15" key="1">
    <citation type="submission" date="2018-06" db="EMBL/GenBank/DDBJ databases">
        <authorList>
            <consortium name="Pathogen Informatics"/>
            <person name="Doyle S."/>
        </authorList>
    </citation>
    <scope>NUCLEOTIDE SEQUENCE [LARGE SCALE GENOMIC DNA]</scope>
    <source>
        <strain evidence="14 15">NCTC13296</strain>
    </source>
</reference>
<dbReference type="InterPro" id="IPR045034">
    <property type="entry name" value="O-acyltransferase_WSD1-like"/>
</dbReference>
<evidence type="ECO:0000259" key="12">
    <source>
        <dbReference type="Pfam" id="PF03007"/>
    </source>
</evidence>
<evidence type="ECO:0000259" key="13">
    <source>
        <dbReference type="Pfam" id="PF06974"/>
    </source>
</evidence>
<feature type="domain" description="O-acyltransferase WSD1-like N-terminal" evidence="12">
    <location>
        <begin position="8"/>
        <end position="275"/>
    </location>
</feature>
<dbReference type="InterPro" id="IPR004255">
    <property type="entry name" value="O-acyltransferase_WSD1_N"/>
</dbReference>
<evidence type="ECO:0000256" key="1">
    <source>
        <dbReference type="ARBA" id="ARBA00004771"/>
    </source>
</evidence>
<evidence type="ECO:0000256" key="5">
    <source>
        <dbReference type="ARBA" id="ARBA00022516"/>
    </source>
</evidence>
<gene>
    <name evidence="14" type="primary">tgs1_2</name>
    <name evidence="14" type="ORF">NCTC13296_02977</name>
</gene>
<dbReference type="Pfam" id="PF03007">
    <property type="entry name" value="WS_DGAT_cat"/>
    <property type="match status" value="1"/>
</dbReference>
<evidence type="ECO:0000256" key="6">
    <source>
        <dbReference type="ARBA" id="ARBA00022679"/>
    </source>
</evidence>
<keyword evidence="15" id="KW-1185">Reference proteome</keyword>
<dbReference type="PANTHER" id="PTHR31650:SF1">
    <property type="entry name" value="WAX ESTER SYNTHASE_DIACYLGLYCEROL ACYLTRANSFERASE 4-RELATED"/>
    <property type="match status" value="1"/>
</dbReference>
<comment type="pathway">
    <text evidence="2">Lipid metabolism.</text>
</comment>